<dbReference type="CTD" id="3355135"/>
<organism evidence="3 4">
    <name type="scientific">Drosophila albomicans</name>
    <name type="common">Fruit fly</name>
    <dbReference type="NCBI Taxonomy" id="7291"/>
    <lineage>
        <taxon>Eukaryota</taxon>
        <taxon>Metazoa</taxon>
        <taxon>Ecdysozoa</taxon>
        <taxon>Arthropoda</taxon>
        <taxon>Hexapoda</taxon>
        <taxon>Insecta</taxon>
        <taxon>Pterygota</taxon>
        <taxon>Neoptera</taxon>
        <taxon>Endopterygota</taxon>
        <taxon>Diptera</taxon>
        <taxon>Brachycera</taxon>
        <taxon>Muscomorpha</taxon>
        <taxon>Ephydroidea</taxon>
        <taxon>Drosophilidae</taxon>
        <taxon>Drosophila</taxon>
    </lineage>
</organism>
<dbReference type="InterPro" id="IPR011009">
    <property type="entry name" value="Kinase-like_dom_sf"/>
</dbReference>
<dbReference type="InterPro" id="IPR047173">
    <property type="entry name" value="STRAD_A/B-like"/>
</dbReference>
<dbReference type="GeneID" id="117570355"/>
<dbReference type="AlphaFoldDB" id="A0A6P8WVR0"/>
<dbReference type="SUPFAM" id="SSF56112">
    <property type="entry name" value="Protein kinase-like (PK-like)"/>
    <property type="match status" value="1"/>
</dbReference>
<dbReference type="GO" id="GO:0006611">
    <property type="term" value="P:protein export from nucleus"/>
    <property type="evidence" value="ECO:0007669"/>
    <property type="project" value="TreeGrafter"/>
</dbReference>
<dbReference type="PANTHER" id="PTHR48014">
    <property type="entry name" value="SERINE/THREONINE-PROTEIN KINASE FRAY2"/>
    <property type="match status" value="1"/>
</dbReference>
<dbReference type="Gene3D" id="3.30.200.20">
    <property type="entry name" value="Phosphorylase Kinase, domain 1"/>
    <property type="match status" value="1"/>
</dbReference>
<evidence type="ECO:0000259" key="2">
    <source>
        <dbReference type="PROSITE" id="PS50011"/>
    </source>
</evidence>
<dbReference type="Proteomes" id="UP000515160">
    <property type="component" value="Chromosome 3"/>
</dbReference>
<feature type="domain" description="Protein kinase" evidence="2">
    <location>
        <begin position="9"/>
        <end position="300"/>
    </location>
</feature>
<evidence type="ECO:0000313" key="4">
    <source>
        <dbReference type="RefSeq" id="XP_034107816.1"/>
    </source>
</evidence>
<dbReference type="PROSITE" id="PS50011">
    <property type="entry name" value="PROTEIN_KINASE_DOM"/>
    <property type="match status" value="1"/>
</dbReference>
<dbReference type="GO" id="GO:0004672">
    <property type="term" value="F:protein kinase activity"/>
    <property type="evidence" value="ECO:0007669"/>
    <property type="project" value="InterPro"/>
</dbReference>
<evidence type="ECO:0000256" key="1">
    <source>
        <dbReference type="ARBA" id="ARBA00008874"/>
    </source>
</evidence>
<dbReference type="Gene3D" id="1.10.510.10">
    <property type="entry name" value="Transferase(Phosphotransferase) domain 1"/>
    <property type="match status" value="1"/>
</dbReference>
<proteinExistence type="inferred from homology"/>
<dbReference type="RefSeq" id="XP_034107816.1">
    <property type="nucleotide sequence ID" value="XM_034251925.2"/>
</dbReference>
<dbReference type="GO" id="GO:1902554">
    <property type="term" value="C:serine/threonine protein kinase complex"/>
    <property type="evidence" value="ECO:0007669"/>
    <property type="project" value="TreeGrafter"/>
</dbReference>
<sequence length="352" mass="40817">MFSSSLSDYQFTKLFKNGKFSSVYKANHTINNRVIVIKKFTLEEENDEALKKLFAEILCCRQFNHPNINKILHSFISDMDVYVLYPYMCFGTCQILLDSIFINGLPETLIALIFKDVLSALMYIHSNDFVHGSVRAHHILLDSQRAVLSNFHESRSFIKHGKKKNVLHGVSQMKNLNWAAPEVLDQNIHGFTEKCDIYSVGITACELANGIQPYIETQPTLMYTEKIRGNVPSLLDRSTYTMLLDDQGKMPFENSTRRRSFEVYSQRVLSEDFHQFAEICLNRNAENRWSAKKLMTHAFFKQCRHSSISDHIKKCRTDLQHNSSLDDEVIIGLQDEQQTERRGNSDHVQWNF</sequence>
<protein>
    <submittedName>
        <fullName evidence="4">Serine/threonine-protein kinase STE20-like</fullName>
    </submittedName>
</protein>
<evidence type="ECO:0000313" key="3">
    <source>
        <dbReference type="Proteomes" id="UP000515160"/>
    </source>
</evidence>
<dbReference type="PANTHER" id="PTHR48014:SF21">
    <property type="entry name" value="SERINE_THREONINE-PROTEIN KINASE FRAY2"/>
    <property type="match status" value="1"/>
</dbReference>
<name>A0A6P8WVR0_DROAB</name>
<comment type="similarity">
    <text evidence="1">Belongs to the protein kinase superfamily. STE Ser/Thr protein kinase family. STE20 subfamily.</text>
</comment>
<reference evidence="4" key="1">
    <citation type="submission" date="2025-08" db="UniProtKB">
        <authorList>
            <consortium name="RefSeq"/>
        </authorList>
    </citation>
    <scope>IDENTIFICATION</scope>
    <source>
        <strain evidence="4">15112-1751.03</strain>
        <tissue evidence="4">Whole Adult</tissue>
    </source>
</reference>
<accession>A0A6P8WVR0</accession>
<dbReference type="GO" id="GO:0043539">
    <property type="term" value="F:protein serine/threonine kinase activator activity"/>
    <property type="evidence" value="ECO:0007669"/>
    <property type="project" value="InterPro"/>
</dbReference>
<dbReference type="Pfam" id="PF00069">
    <property type="entry name" value="Pkinase"/>
    <property type="match status" value="1"/>
</dbReference>
<dbReference type="OrthoDB" id="840771at2759"/>
<gene>
    <name evidence="4" type="primary">LOC117570355</name>
</gene>
<dbReference type="InterPro" id="IPR000719">
    <property type="entry name" value="Prot_kinase_dom"/>
</dbReference>
<keyword evidence="3" id="KW-1185">Reference proteome</keyword>
<dbReference type="GO" id="GO:0005524">
    <property type="term" value="F:ATP binding"/>
    <property type="evidence" value="ECO:0007669"/>
    <property type="project" value="InterPro"/>
</dbReference>